<protein>
    <submittedName>
        <fullName evidence="2">Uncharacterized protein</fullName>
    </submittedName>
</protein>
<name>A0A8X6XNZ1_9ARAC</name>
<comment type="caution">
    <text evidence="2">The sequence shown here is derived from an EMBL/GenBank/DDBJ whole genome shotgun (WGS) entry which is preliminary data.</text>
</comment>
<organism evidence="2 3">
    <name type="scientific">Trichonephila inaurata madagascariensis</name>
    <dbReference type="NCBI Taxonomy" id="2747483"/>
    <lineage>
        <taxon>Eukaryota</taxon>
        <taxon>Metazoa</taxon>
        <taxon>Ecdysozoa</taxon>
        <taxon>Arthropoda</taxon>
        <taxon>Chelicerata</taxon>
        <taxon>Arachnida</taxon>
        <taxon>Araneae</taxon>
        <taxon>Araneomorphae</taxon>
        <taxon>Entelegynae</taxon>
        <taxon>Araneoidea</taxon>
        <taxon>Nephilidae</taxon>
        <taxon>Trichonephila</taxon>
        <taxon>Trichonephila inaurata</taxon>
    </lineage>
</organism>
<evidence type="ECO:0000313" key="3">
    <source>
        <dbReference type="Proteomes" id="UP000886998"/>
    </source>
</evidence>
<accession>A0A8X6XNZ1</accession>
<feature type="compositionally biased region" description="Basic and acidic residues" evidence="1">
    <location>
        <begin position="1"/>
        <end position="27"/>
    </location>
</feature>
<sequence>NGTRRQTENETGIREARHKEDMEADSRLRRKPKSGGKGEKIEQKNSFGKRNEIEEGKMACGRADAMFKRNTK</sequence>
<dbReference type="AlphaFoldDB" id="A0A8X6XNZ1"/>
<keyword evidence="3" id="KW-1185">Reference proteome</keyword>
<proteinExistence type="predicted"/>
<gene>
    <name evidence="2" type="ORF">TNIN_218851</name>
</gene>
<dbReference type="EMBL" id="BMAV01011555">
    <property type="protein sequence ID" value="GFY57518.1"/>
    <property type="molecule type" value="Genomic_DNA"/>
</dbReference>
<evidence type="ECO:0000313" key="2">
    <source>
        <dbReference type="EMBL" id="GFY57518.1"/>
    </source>
</evidence>
<feature type="compositionally biased region" description="Basic and acidic residues" evidence="1">
    <location>
        <begin position="36"/>
        <end position="54"/>
    </location>
</feature>
<dbReference type="Proteomes" id="UP000886998">
    <property type="component" value="Unassembled WGS sequence"/>
</dbReference>
<feature type="non-terminal residue" evidence="2">
    <location>
        <position position="1"/>
    </location>
</feature>
<reference evidence="2" key="1">
    <citation type="submission" date="2020-08" db="EMBL/GenBank/DDBJ databases">
        <title>Multicomponent nature underlies the extraordinary mechanical properties of spider dragline silk.</title>
        <authorList>
            <person name="Kono N."/>
            <person name="Nakamura H."/>
            <person name="Mori M."/>
            <person name="Yoshida Y."/>
            <person name="Ohtoshi R."/>
            <person name="Malay A.D."/>
            <person name="Moran D.A.P."/>
            <person name="Tomita M."/>
            <person name="Numata K."/>
            <person name="Arakawa K."/>
        </authorList>
    </citation>
    <scope>NUCLEOTIDE SEQUENCE</scope>
</reference>
<evidence type="ECO:0000256" key="1">
    <source>
        <dbReference type="SAM" id="MobiDB-lite"/>
    </source>
</evidence>
<feature type="region of interest" description="Disordered" evidence="1">
    <location>
        <begin position="1"/>
        <end position="54"/>
    </location>
</feature>